<sequence length="164" mass="18738">YQSNRKFYVVMWKRGSQGTAKKGLQLKKVHSSTGPTTSLADALWATQNTTDQVTLLWHDSNAIPWVPRESYRWELISRPHIGLIRFRFLTGSGIIADSGNIYDDDILGGRLGVYCDSQKDVTFSNMEYFCNDHIVPQEVYGDLPFDKQAKVEVDPFKSLKSIFR</sequence>
<name>A0AAV2SQI8_MEGNR</name>
<dbReference type="GO" id="GO:0007155">
    <property type="term" value="P:cell adhesion"/>
    <property type="evidence" value="ECO:0007669"/>
    <property type="project" value="InterPro"/>
</dbReference>
<dbReference type="GO" id="GO:0005576">
    <property type="term" value="C:extracellular region"/>
    <property type="evidence" value="ECO:0007669"/>
    <property type="project" value="InterPro"/>
</dbReference>
<dbReference type="GO" id="GO:0005509">
    <property type="term" value="F:calcium ion binding"/>
    <property type="evidence" value="ECO:0007669"/>
    <property type="project" value="InterPro"/>
</dbReference>
<organism evidence="2 3">
    <name type="scientific">Meganyctiphanes norvegica</name>
    <name type="common">Northern krill</name>
    <name type="synonym">Thysanopoda norvegica</name>
    <dbReference type="NCBI Taxonomy" id="48144"/>
    <lineage>
        <taxon>Eukaryota</taxon>
        <taxon>Metazoa</taxon>
        <taxon>Ecdysozoa</taxon>
        <taxon>Arthropoda</taxon>
        <taxon>Crustacea</taxon>
        <taxon>Multicrustacea</taxon>
        <taxon>Malacostraca</taxon>
        <taxon>Eumalacostraca</taxon>
        <taxon>Eucarida</taxon>
        <taxon>Euphausiacea</taxon>
        <taxon>Euphausiidae</taxon>
        <taxon>Meganyctiphanes</taxon>
    </lineage>
</organism>
<evidence type="ECO:0000313" key="3">
    <source>
        <dbReference type="Proteomes" id="UP001497623"/>
    </source>
</evidence>
<gene>
    <name evidence="2" type="ORF">MNOR_LOCUS39271</name>
</gene>
<dbReference type="AlphaFoldDB" id="A0AAV2SQI8"/>
<keyword evidence="3" id="KW-1185">Reference proteome</keyword>
<dbReference type="Gene3D" id="2.60.120.200">
    <property type="match status" value="1"/>
</dbReference>
<dbReference type="PANTHER" id="PTHR10199:SF100">
    <property type="entry name" value="THROMBOSPONDIN, ISOFORM A"/>
    <property type="match status" value="1"/>
</dbReference>
<evidence type="ECO:0000313" key="2">
    <source>
        <dbReference type="EMBL" id="CAL4223861.1"/>
    </source>
</evidence>
<dbReference type="InterPro" id="IPR008859">
    <property type="entry name" value="Thrombospondin_C"/>
</dbReference>
<dbReference type="InterPro" id="IPR013320">
    <property type="entry name" value="ConA-like_dom_sf"/>
</dbReference>
<dbReference type="SUPFAM" id="SSF49899">
    <property type="entry name" value="Concanavalin A-like lectins/glucanases"/>
    <property type="match status" value="1"/>
</dbReference>
<evidence type="ECO:0000259" key="1">
    <source>
        <dbReference type="PROSITE" id="PS51236"/>
    </source>
</evidence>
<feature type="domain" description="TSP C-terminal" evidence="1">
    <location>
        <begin position="1"/>
        <end position="135"/>
    </location>
</feature>
<protein>
    <recommendedName>
        <fullName evidence="1">TSP C-terminal domain-containing protein</fullName>
    </recommendedName>
</protein>
<dbReference type="PROSITE" id="PS51236">
    <property type="entry name" value="TSP_CTER"/>
    <property type="match status" value="1"/>
</dbReference>
<dbReference type="EMBL" id="CAXKWB010099697">
    <property type="protein sequence ID" value="CAL4223861.1"/>
    <property type="molecule type" value="Genomic_DNA"/>
</dbReference>
<reference evidence="2 3" key="1">
    <citation type="submission" date="2024-05" db="EMBL/GenBank/DDBJ databases">
        <authorList>
            <person name="Wallberg A."/>
        </authorList>
    </citation>
    <scope>NUCLEOTIDE SEQUENCE [LARGE SCALE GENOMIC DNA]</scope>
</reference>
<dbReference type="Proteomes" id="UP001497623">
    <property type="component" value="Unassembled WGS sequence"/>
</dbReference>
<feature type="non-terminal residue" evidence="2">
    <location>
        <position position="1"/>
    </location>
</feature>
<dbReference type="PANTHER" id="PTHR10199">
    <property type="entry name" value="THROMBOSPONDIN"/>
    <property type="match status" value="1"/>
</dbReference>
<proteinExistence type="predicted"/>
<comment type="caution">
    <text evidence="2">The sequence shown here is derived from an EMBL/GenBank/DDBJ whole genome shotgun (WGS) entry which is preliminary data.</text>
</comment>
<dbReference type="Pfam" id="PF05735">
    <property type="entry name" value="TSP_C"/>
    <property type="match status" value="1"/>
</dbReference>
<accession>A0AAV2SQI8</accession>